<accession>A0A937CSP3</accession>
<dbReference type="NCBIfam" id="NF001463">
    <property type="entry name" value="PRK00321.1-4"/>
    <property type="match status" value="1"/>
</dbReference>
<evidence type="ECO:0000256" key="5">
    <source>
        <dbReference type="ARBA" id="ARBA00023172"/>
    </source>
</evidence>
<dbReference type="GO" id="GO:0003690">
    <property type="term" value="F:double-stranded DNA binding"/>
    <property type="evidence" value="ECO:0007669"/>
    <property type="project" value="TreeGrafter"/>
</dbReference>
<dbReference type="Proteomes" id="UP000599109">
    <property type="component" value="Unassembled WGS sequence"/>
</dbReference>
<dbReference type="InterPro" id="IPR007476">
    <property type="entry name" value="RdgC"/>
</dbReference>
<evidence type="ECO:0000256" key="4">
    <source>
        <dbReference type="ARBA" id="ARBA00022490"/>
    </source>
</evidence>
<reference evidence="6 7" key="1">
    <citation type="journal article" date="2017" name="Int. J. Syst. Evol. Microbiol.">
        <title>Ramlibacter monticola sp. nov., isolated from forest soil.</title>
        <authorList>
            <person name="Chaudhary D.K."/>
            <person name="Kim J."/>
        </authorList>
    </citation>
    <scope>NUCLEOTIDE SEQUENCE [LARGE SCALE GENOMIC DNA]</scope>
    <source>
        <strain evidence="6 7">KACC 19175</strain>
    </source>
</reference>
<evidence type="ECO:0000256" key="3">
    <source>
        <dbReference type="ARBA" id="ARBA00022296"/>
    </source>
</evidence>
<dbReference type="EMBL" id="JAEQNE010000002">
    <property type="protein sequence ID" value="MBL0391426.1"/>
    <property type="molecule type" value="Genomic_DNA"/>
</dbReference>
<keyword evidence="5" id="KW-0233">DNA recombination</keyword>
<organism evidence="6 7">
    <name type="scientific">Ramlibacter monticola</name>
    <dbReference type="NCBI Taxonomy" id="1926872"/>
    <lineage>
        <taxon>Bacteria</taxon>
        <taxon>Pseudomonadati</taxon>
        <taxon>Pseudomonadota</taxon>
        <taxon>Betaproteobacteria</taxon>
        <taxon>Burkholderiales</taxon>
        <taxon>Comamonadaceae</taxon>
        <taxon>Ramlibacter</taxon>
    </lineage>
</organism>
<dbReference type="PANTHER" id="PTHR38103">
    <property type="entry name" value="RECOMBINATION-ASSOCIATED PROTEIN RDGC"/>
    <property type="match status" value="1"/>
</dbReference>
<dbReference type="NCBIfam" id="NF001464">
    <property type="entry name" value="PRK00321.1-5"/>
    <property type="match status" value="1"/>
</dbReference>
<proteinExistence type="inferred from homology"/>
<keyword evidence="7" id="KW-1185">Reference proteome</keyword>
<evidence type="ECO:0000313" key="6">
    <source>
        <dbReference type="EMBL" id="MBL0391426.1"/>
    </source>
</evidence>
<comment type="subcellular location">
    <subcellularLocation>
        <location evidence="1">Cytoplasm</location>
        <location evidence="1">Nucleoid</location>
    </subcellularLocation>
</comment>
<sequence length="321" mass="35022">MFKNACFFRVAEDFVLPDLAALERVLHKTPFVPCGPTQPESSGWVAPRGNKSKLFAETIAGHLILKQCTEKRAVPASAVKAAVEEKVERYKAETGNERVPSKLKKEFKEEVLLDLLPRAFSKRSTTLLWLDPRAKLLVVDASSLAAADRIVSSLLAALLEVPGAGPALDLQLIQTQTSPAASMSHWLSTREAPWRFTVDRDCELKAPDEQKSTVRYSRHTLEIDEVAQHIAAGKMPTQLAMTWNDRVSFVLGEAGQIRRLKMLDVVVKEAEGTKGKDDEGFDTNAAILTGELSELIPDLLEALGGELSPGMAPAAEEALAA</sequence>
<dbReference type="GO" id="GO:0006310">
    <property type="term" value="P:DNA recombination"/>
    <property type="evidence" value="ECO:0007669"/>
    <property type="project" value="UniProtKB-KW"/>
</dbReference>
<dbReference type="AlphaFoldDB" id="A0A937CSP3"/>
<dbReference type="GO" id="GO:0043590">
    <property type="term" value="C:bacterial nucleoid"/>
    <property type="evidence" value="ECO:0007669"/>
    <property type="project" value="TreeGrafter"/>
</dbReference>
<name>A0A937CSP3_9BURK</name>
<dbReference type="GO" id="GO:0000018">
    <property type="term" value="P:regulation of DNA recombination"/>
    <property type="evidence" value="ECO:0007669"/>
    <property type="project" value="TreeGrafter"/>
</dbReference>
<comment type="similarity">
    <text evidence="2">Belongs to the RdgC family.</text>
</comment>
<dbReference type="Pfam" id="PF04381">
    <property type="entry name" value="RdgC"/>
    <property type="match status" value="1"/>
</dbReference>
<protein>
    <recommendedName>
        <fullName evidence="3">Recombination-associated protein RdgC</fullName>
    </recommendedName>
</protein>
<dbReference type="PANTHER" id="PTHR38103:SF1">
    <property type="entry name" value="RECOMBINATION-ASSOCIATED PROTEIN RDGC"/>
    <property type="match status" value="1"/>
</dbReference>
<evidence type="ECO:0000256" key="2">
    <source>
        <dbReference type="ARBA" id="ARBA00008657"/>
    </source>
</evidence>
<gene>
    <name evidence="6" type="ORF">JJ685_09775</name>
</gene>
<keyword evidence="4" id="KW-0963">Cytoplasm</keyword>
<dbReference type="RefSeq" id="WP_201674058.1">
    <property type="nucleotide sequence ID" value="NZ_JAEQNE010000002.1"/>
</dbReference>
<comment type="caution">
    <text evidence="6">The sequence shown here is derived from an EMBL/GenBank/DDBJ whole genome shotgun (WGS) entry which is preliminary data.</text>
</comment>
<evidence type="ECO:0000256" key="1">
    <source>
        <dbReference type="ARBA" id="ARBA00004453"/>
    </source>
</evidence>
<evidence type="ECO:0000313" key="7">
    <source>
        <dbReference type="Proteomes" id="UP000599109"/>
    </source>
</evidence>